<dbReference type="EMBL" id="QXHD01000004">
    <property type="protein sequence ID" value="NEZ57695.1"/>
    <property type="molecule type" value="Genomic_DNA"/>
</dbReference>
<evidence type="ECO:0000313" key="2">
    <source>
        <dbReference type="EMBL" id="NEZ57695.1"/>
    </source>
</evidence>
<dbReference type="Pfam" id="PF14534">
    <property type="entry name" value="DUF4440"/>
    <property type="match status" value="1"/>
</dbReference>
<dbReference type="AlphaFoldDB" id="A0A6M0RN30"/>
<proteinExistence type="predicted"/>
<dbReference type="RefSeq" id="WP_163664501.1">
    <property type="nucleotide sequence ID" value="NZ_QXHD01000004.1"/>
</dbReference>
<dbReference type="InterPro" id="IPR032710">
    <property type="entry name" value="NTF2-like_dom_sf"/>
</dbReference>
<sequence length="130" mass="14616">MSVSDRNQIKTIFEDIYPENARAKDSDAYAAMFTKAAIQMPPHVPDHYGRASIAAGYAQQVADKDLAPTLTAEEIQVMGDFGYVTGIAMVTVHPHDGSPSVQIKFRGLWLMQKEQGDWKIHRQIWNEKPQ</sequence>
<feature type="domain" description="DUF4440" evidence="1">
    <location>
        <begin position="15"/>
        <end position="120"/>
    </location>
</feature>
<name>A0A6M0RN30_9CYAN</name>
<protein>
    <submittedName>
        <fullName evidence="2">DUF4440 domain-containing protein</fullName>
    </submittedName>
</protein>
<keyword evidence="3" id="KW-1185">Reference proteome</keyword>
<comment type="caution">
    <text evidence="2">The sequence shown here is derived from an EMBL/GenBank/DDBJ whole genome shotgun (WGS) entry which is preliminary data.</text>
</comment>
<dbReference type="SUPFAM" id="SSF54427">
    <property type="entry name" value="NTF2-like"/>
    <property type="match status" value="1"/>
</dbReference>
<dbReference type="InterPro" id="IPR027843">
    <property type="entry name" value="DUF4440"/>
</dbReference>
<dbReference type="Proteomes" id="UP000481033">
    <property type="component" value="Unassembled WGS sequence"/>
</dbReference>
<dbReference type="Gene3D" id="3.10.450.50">
    <property type="match status" value="1"/>
</dbReference>
<organism evidence="2 3">
    <name type="scientific">Adonisia turfae CCMR0081</name>
    <dbReference type="NCBI Taxonomy" id="2292702"/>
    <lineage>
        <taxon>Bacteria</taxon>
        <taxon>Bacillati</taxon>
        <taxon>Cyanobacteriota</taxon>
        <taxon>Adonisia</taxon>
        <taxon>Adonisia turfae</taxon>
    </lineage>
</organism>
<gene>
    <name evidence="2" type="ORF">DXZ20_18910</name>
</gene>
<accession>A0A6M0RN30</accession>
<evidence type="ECO:0000313" key="3">
    <source>
        <dbReference type="Proteomes" id="UP000481033"/>
    </source>
</evidence>
<evidence type="ECO:0000259" key="1">
    <source>
        <dbReference type="Pfam" id="PF14534"/>
    </source>
</evidence>
<reference evidence="2 3" key="1">
    <citation type="journal article" date="2020" name="Microb. Ecol.">
        <title>Ecogenomics of the Marine Benthic Filamentous Cyanobacterium Adonisia.</title>
        <authorList>
            <person name="Walter J.M."/>
            <person name="Coutinho F.H."/>
            <person name="Leomil L."/>
            <person name="Hargreaves P.I."/>
            <person name="Campeao M.E."/>
            <person name="Vieira V.V."/>
            <person name="Silva B.S."/>
            <person name="Fistarol G.O."/>
            <person name="Salomon P.S."/>
            <person name="Sawabe T."/>
            <person name="Mino S."/>
            <person name="Hosokawa M."/>
            <person name="Miyashita H."/>
            <person name="Maruyama F."/>
            <person name="van Verk M.C."/>
            <person name="Dutilh B.E."/>
            <person name="Thompson C.C."/>
            <person name="Thompson F.L."/>
        </authorList>
    </citation>
    <scope>NUCLEOTIDE SEQUENCE [LARGE SCALE GENOMIC DNA]</scope>
    <source>
        <strain evidence="2 3">CCMR0081</strain>
    </source>
</reference>